<dbReference type="PROSITE" id="PS51283">
    <property type="entry name" value="DUSP"/>
    <property type="match status" value="1"/>
</dbReference>
<dbReference type="Gene3D" id="3.30.2230.10">
    <property type="entry name" value="DUSP-like"/>
    <property type="match status" value="1"/>
</dbReference>
<dbReference type="InterPro" id="IPR052667">
    <property type="entry name" value="E3_ubiquitin-ligase_RING"/>
</dbReference>
<feature type="compositionally biased region" description="Low complexity" evidence="5">
    <location>
        <begin position="79"/>
        <end position="95"/>
    </location>
</feature>
<evidence type="ECO:0000256" key="1">
    <source>
        <dbReference type="ARBA" id="ARBA00022723"/>
    </source>
</evidence>
<dbReference type="Proteomes" id="UP000041254">
    <property type="component" value="Unassembled WGS sequence"/>
</dbReference>
<dbReference type="SMART" id="SM00184">
    <property type="entry name" value="RING"/>
    <property type="match status" value="1"/>
</dbReference>
<protein>
    <recommendedName>
        <fullName evidence="10">RING-type domain-containing protein</fullName>
    </recommendedName>
</protein>
<dbReference type="OrthoDB" id="426324at2759"/>
<keyword evidence="2 4" id="KW-0863">Zinc-finger</keyword>
<proteinExistence type="predicted"/>
<dbReference type="AlphaFoldDB" id="A0A0G4GH39"/>
<dbReference type="GO" id="GO:0004843">
    <property type="term" value="F:cysteine-type deubiquitinase activity"/>
    <property type="evidence" value="ECO:0007669"/>
    <property type="project" value="InterPro"/>
</dbReference>
<evidence type="ECO:0000313" key="9">
    <source>
        <dbReference type="Proteomes" id="UP000041254"/>
    </source>
</evidence>
<feature type="compositionally biased region" description="Basic residues" evidence="5">
    <location>
        <begin position="341"/>
        <end position="355"/>
    </location>
</feature>
<evidence type="ECO:0000259" key="7">
    <source>
        <dbReference type="PROSITE" id="PS51283"/>
    </source>
</evidence>
<keyword evidence="9" id="KW-1185">Reference proteome</keyword>
<accession>A0A0G4GH39</accession>
<dbReference type="InParanoid" id="A0A0G4GH39"/>
<dbReference type="InterPro" id="IPR027370">
    <property type="entry name" value="Znf-RING_euk"/>
</dbReference>
<keyword evidence="3" id="KW-0862">Zinc</keyword>
<evidence type="ECO:0000256" key="5">
    <source>
        <dbReference type="SAM" id="MobiDB-lite"/>
    </source>
</evidence>
<evidence type="ECO:0000259" key="6">
    <source>
        <dbReference type="PROSITE" id="PS50089"/>
    </source>
</evidence>
<dbReference type="PANTHER" id="PTHR47156">
    <property type="entry name" value="PROTEIN CBG20824"/>
    <property type="match status" value="1"/>
</dbReference>
<feature type="compositionally biased region" description="Polar residues" evidence="5">
    <location>
        <begin position="130"/>
        <end position="142"/>
    </location>
</feature>
<dbReference type="InterPro" id="IPR006615">
    <property type="entry name" value="Pept_C19_DUSP"/>
</dbReference>
<evidence type="ECO:0000256" key="4">
    <source>
        <dbReference type="PROSITE-ProRule" id="PRU00175"/>
    </source>
</evidence>
<dbReference type="SUPFAM" id="SSF57850">
    <property type="entry name" value="RING/U-box"/>
    <property type="match status" value="1"/>
</dbReference>
<dbReference type="Pfam" id="PF13445">
    <property type="entry name" value="zf-RING_UBOX"/>
    <property type="match status" value="1"/>
</dbReference>
<dbReference type="PANTHER" id="PTHR47156:SF10">
    <property type="entry name" value="E3 UBIQUITIN-PROTEIN LIGASE TRIM-21-RELATED"/>
    <property type="match status" value="1"/>
</dbReference>
<dbReference type="Gene3D" id="3.30.40.10">
    <property type="entry name" value="Zinc/RING finger domain, C3HC4 (zinc finger)"/>
    <property type="match status" value="1"/>
</dbReference>
<feature type="domain" description="RING-type" evidence="6">
    <location>
        <begin position="7"/>
        <end position="56"/>
    </location>
</feature>
<feature type="domain" description="DUSP" evidence="7">
    <location>
        <begin position="175"/>
        <end position="274"/>
    </location>
</feature>
<dbReference type="Pfam" id="PF06337">
    <property type="entry name" value="DUSP"/>
    <property type="match status" value="1"/>
</dbReference>
<feature type="region of interest" description="Disordered" evidence="5">
    <location>
        <begin position="79"/>
        <end position="107"/>
    </location>
</feature>
<evidence type="ECO:0000256" key="2">
    <source>
        <dbReference type="ARBA" id="ARBA00022771"/>
    </source>
</evidence>
<evidence type="ECO:0000256" key="3">
    <source>
        <dbReference type="ARBA" id="ARBA00022833"/>
    </source>
</evidence>
<dbReference type="VEuPathDB" id="CryptoDB:Vbra_22748"/>
<dbReference type="EMBL" id="CDMY01000658">
    <property type="protein sequence ID" value="CEM28780.1"/>
    <property type="molecule type" value="Genomic_DNA"/>
</dbReference>
<feature type="region of interest" description="Disordered" evidence="5">
    <location>
        <begin position="124"/>
        <end position="169"/>
    </location>
</feature>
<gene>
    <name evidence="8" type="ORF">Vbra_22748</name>
</gene>
<evidence type="ECO:0000313" key="8">
    <source>
        <dbReference type="EMBL" id="CEM28780.1"/>
    </source>
</evidence>
<feature type="compositionally biased region" description="Basic and acidic residues" evidence="5">
    <location>
        <begin position="325"/>
        <end position="340"/>
    </location>
</feature>
<feature type="compositionally biased region" description="Pro residues" evidence="5">
    <location>
        <begin position="153"/>
        <end position="163"/>
    </location>
</feature>
<dbReference type="InterPro" id="IPR013083">
    <property type="entry name" value="Znf_RING/FYVE/PHD"/>
</dbReference>
<evidence type="ECO:0008006" key="10">
    <source>
        <dbReference type="Google" id="ProtNLM"/>
    </source>
</evidence>
<dbReference type="SUPFAM" id="SSF143791">
    <property type="entry name" value="DUSP-like"/>
    <property type="match status" value="1"/>
</dbReference>
<dbReference type="PROSITE" id="PS50089">
    <property type="entry name" value="ZF_RING_2"/>
    <property type="match status" value="1"/>
</dbReference>
<dbReference type="SMART" id="SM00695">
    <property type="entry name" value="DUSP"/>
    <property type="match status" value="1"/>
</dbReference>
<dbReference type="STRING" id="1169540.A0A0G4GH39"/>
<feature type="region of interest" description="Disordered" evidence="5">
    <location>
        <begin position="308"/>
        <end position="393"/>
    </location>
</feature>
<dbReference type="GO" id="GO:0008270">
    <property type="term" value="F:zinc ion binding"/>
    <property type="evidence" value="ECO:0007669"/>
    <property type="project" value="UniProtKB-KW"/>
</dbReference>
<keyword evidence="1" id="KW-0479">Metal-binding</keyword>
<sequence length="393" mass="44006">MAALPQCGVCFEEYHHENAQEQPQVLSRCGYSFCEACVQGLVRNGGRGIAVCPTCRRETSESDVHINYDLRDLVQQLRTATPSAPAPASITTPPSRQEAPLTARQRQEADDYAFALRLSNEINADRQDDSNATDPPNNQTLANGGGANLRRLPPTPPTVPTPPAVDNNSTCSEEELLYRASDEIRFIKENDTTYVDENGCYYLVNAQWIASWKKFVQKSGPLPGPIANGVFFDAQGNLRNGLQCSADYRGVNSSIWRFWLARYGGGPIVKRMRLEIYDPPIAAVPEDSMPPVHLSGYTDLAQVYARARRRERDGYSHSSGPSRRSSSERERDRDRDDRERQHHRQHSHSHSHSHAHTPNGHVEYTERRNGPLIHLQRPCPAGRDISLCGVRRG</sequence>
<reference evidence="8 9" key="1">
    <citation type="submission" date="2014-11" db="EMBL/GenBank/DDBJ databases">
        <authorList>
            <person name="Zhu J."/>
            <person name="Qi W."/>
            <person name="Song R."/>
        </authorList>
    </citation>
    <scope>NUCLEOTIDE SEQUENCE [LARGE SCALE GENOMIC DNA]</scope>
</reference>
<dbReference type="InterPro" id="IPR035927">
    <property type="entry name" value="DUSP-like_sf"/>
</dbReference>
<organism evidence="8 9">
    <name type="scientific">Vitrella brassicaformis (strain CCMP3155)</name>
    <dbReference type="NCBI Taxonomy" id="1169540"/>
    <lineage>
        <taxon>Eukaryota</taxon>
        <taxon>Sar</taxon>
        <taxon>Alveolata</taxon>
        <taxon>Colpodellida</taxon>
        <taxon>Vitrellaceae</taxon>
        <taxon>Vitrella</taxon>
    </lineage>
</organism>
<dbReference type="InterPro" id="IPR001841">
    <property type="entry name" value="Znf_RING"/>
</dbReference>
<name>A0A0G4GH39_VITBC</name>